<reference evidence="1" key="1">
    <citation type="journal article" date="2021" name="Proc. Natl. Acad. Sci. U.S.A.">
        <title>A Catalog of Tens of Thousands of Viruses from Human Metagenomes Reveals Hidden Associations with Chronic Diseases.</title>
        <authorList>
            <person name="Tisza M.J."/>
            <person name="Buck C.B."/>
        </authorList>
    </citation>
    <scope>NUCLEOTIDE SEQUENCE</scope>
    <source>
        <strain evidence="1">CtPZa1</strain>
    </source>
</reference>
<name>A0A8S5NEA1_9CAUD</name>
<proteinExistence type="predicted"/>
<accession>A0A8S5NEA1</accession>
<dbReference type="EMBL" id="BK015143">
    <property type="protein sequence ID" value="DAD92780.1"/>
    <property type="molecule type" value="Genomic_DNA"/>
</dbReference>
<sequence length="67" mass="7688">MTDIAEITQRDREKIKKYVEGSKFLTYTMLAERFGISKSELSLIINGKKTTAEANKIIDSIIVMYEL</sequence>
<organism evidence="1">
    <name type="scientific">Siphoviridae sp. ctPZa1</name>
    <dbReference type="NCBI Taxonomy" id="2826323"/>
    <lineage>
        <taxon>Viruses</taxon>
        <taxon>Duplodnaviria</taxon>
        <taxon>Heunggongvirae</taxon>
        <taxon>Uroviricota</taxon>
        <taxon>Caudoviricetes</taxon>
    </lineage>
</organism>
<evidence type="ECO:0000313" key="1">
    <source>
        <dbReference type="EMBL" id="DAD92780.1"/>
    </source>
</evidence>
<protein>
    <submittedName>
        <fullName evidence="1">DNA complex-sensing repressor</fullName>
    </submittedName>
</protein>